<dbReference type="HOGENOM" id="CLU_077186_0_0_1"/>
<dbReference type="InterPro" id="IPR036322">
    <property type="entry name" value="WD40_repeat_dom_sf"/>
</dbReference>
<dbReference type="Gene3D" id="2.130.10.10">
    <property type="entry name" value="YVTN repeat-like/Quinoprotein amine dehydrogenase"/>
    <property type="match status" value="1"/>
</dbReference>
<evidence type="ECO:0000313" key="3">
    <source>
        <dbReference type="Proteomes" id="UP000054477"/>
    </source>
</evidence>
<dbReference type="InterPro" id="IPR015943">
    <property type="entry name" value="WD40/YVTN_repeat-like_dom_sf"/>
</dbReference>
<reference evidence="2 3" key="1">
    <citation type="submission" date="2014-04" db="EMBL/GenBank/DDBJ databases">
        <authorList>
            <consortium name="DOE Joint Genome Institute"/>
            <person name="Kuo A."/>
            <person name="Kohler A."/>
            <person name="Nagy L.G."/>
            <person name="Floudas D."/>
            <person name="Copeland A."/>
            <person name="Barry K.W."/>
            <person name="Cichocki N."/>
            <person name="Veneault-Fourrey C."/>
            <person name="LaButti K."/>
            <person name="Lindquist E.A."/>
            <person name="Lipzen A."/>
            <person name="Lundell T."/>
            <person name="Morin E."/>
            <person name="Murat C."/>
            <person name="Sun H."/>
            <person name="Tunlid A."/>
            <person name="Henrissat B."/>
            <person name="Grigoriev I.V."/>
            <person name="Hibbett D.S."/>
            <person name="Martin F."/>
            <person name="Nordberg H.P."/>
            <person name="Cantor M.N."/>
            <person name="Hua S.X."/>
        </authorList>
    </citation>
    <scope>NUCLEOTIDE SEQUENCE [LARGE SCALE GENOMIC DNA]</scope>
    <source>
        <strain evidence="2 3">LaAM-08-1</strain>
    </source>
</reference>
<dbReference type="AlphaFoldDB" id="A0A0C9XW67"/>
<evidence type="ECO:0000313" key="2">
    <source>
        <dbReference type="EMBL" id="KIK00173.1"/>
    </source>
</evidence>
<accession>A0A0C9XW67</accession>
<reference evidence="3" key="2">
    <citation type="submission" date="2015-01" db="EMBL/GenBank/DDBJ databases">
        <title>Evolutionary Origins and Diversification of the Mycorrhizal Mutualists.</title>
        <authorList>
            <consortium name="DOE Joint Genome Institute"/>
            <consortium name="Mycorrhizal Genomics Consortium"/>
            <person name="Kohler A."/>
            <person name="Kuo A."/>
            <person name="Nagy L.G."/>
            <person name="Floudas D."/>
            <person name="Copeland A."/>
            <person name="Barry K.W."/>
            <person name="Cichocki N."/>
            <person name="Veneault-Fourrey C."/>
            <person name="LaButti K."/>
            <person name="Lindquist E.A."/>
            <person name="Lipzen A."/>
            <person name="Lundell T."/>
            <person name="Morin E."/>
            <person name="Murat C."/>
            <person name="Riley R."/>
            <person name="Ohm R."/>
            <person name="Sun H."/>
            <person name="Tunlid A."/>
            <person name="Henrissat B."/>
            <person name="Grigoriev I.V."/>
            <person name="Hibbett D.S."/>
            <person name="Martin F."/>
        </authorList>
    </citation>
    <scope>NUCLEOTIDE SEQUENCE [LARGE SCALE GENOMIC DNA]</scope>
    <source>
        <strain evidence="3">LaAM-08-1</strain>
    </source>
</reference>
<dbReference type="EMBL" id="KN838631">
    <property type="protein sequence ID" value="KIK00173.1"/>
    <property type="molecule type" value="Genomic_DNA"/>
</dbReference>
<evidence type="ECO:0000256" key="1">
    <source>
        <dbReference type="SAM" id="Phobius"/>
    </source>
</evidence>
<keyword evidence="1" id="KW-0812">Transmembrane</keyword>
<proteinExistence type="predicted"/>
<dbReference type="SUPFAM" id="SSF50978">
    <property type="entry name" value="WD40 repeat-like"/>
    <property type="match status" value="1"/>
</dbReference>
<gene>
    <name evidence="2" type="ORF">K443DRAFT_132759</name>
</gene>
<protein>
    <submittedName>
        <fullName evidence="2">Uncharacterized protein</fullName>
    </submittedName>
</protein>
<feature type="transmembrane region" description="Helical" evidence="1">
    <location>
        <begin position="198"/>
        <end position="229"/>
    </location>
</feature>
<dbReference type="OrthoDB" id="10328886at2759"/>
<name>A0A0C9XW67_9AGAR</name>
<dbReference type="Proteomes" id="UP000054477">
    <property type="component" value="Unassembled WGS sequence"/>
</dbReference>
<sequence>MHVVETIPLFLHPLQARRLDVSVGMEPRGRLFPKPILTINPTTDRNPILRSKEKLVRHTSKVRTLNLSDDGSFLLSAVIVWNLKRGLHQAINPSNGLVTALAWVPIRADVNGAFAFGCRDGLIHLYCRTGKKEPAFVDGFPKYVFRPEIAFRYANGDHILIKPSTELGAIDLNRWATRAPNFIYAIHSIFHTQKVHELAGLVFAVAKLIFAIMVILALFAVNFYIFLIYKSSLFYDSFLRSD</sequence>
<organism evidence="2 3">
    <name type="scientific">Laccaria amethystina LaAM-08-1</name>
    <dbReference type="NCBI Taxonomy" id="1095629"/>
    <lineage>
        <taxon>Eukaryota</taxon>
        <taxon>Fungi</taxon>
        <taxon>Dikarya</taxon>
        <taxon>Basidiomycota</taxon>
        <taxon>Agaricomycotina</taxon>
        <taxon>Agaricomycetes</taxon>
        <taxon>Agaricomycetidae</taxon>
        <taxon>Agaricales</taxon>
        <taxon>Agaricineae</taxon>
        <taxon>Hydnangiaceae</taxon>
        <taxon>Laccaria</taxon>
    </lineage>
</organism>
<keyword evidence="1" id="KW-1133">Transmembrane helix</keyword>
<keyword evidence="1" id="KW-0472">Membrane</keyword>
<keyword evidence="3" id="KW-1185">Reference proteome</keyword>